<feature type="active site" evidence="6">
    <location>
        <position position="460"/>
    </location>
</feature>
<comment type="caution">
    <text evidence="10">The sequence shown here is derived from an EMBL/GenBank/DDBJ whole genome shotgun (WGS) entry which is preliminary data.</text>
</comment>
<feature type="active site" description="Proton donor" evidence="6">
    <location>
        <position position="167"/>
    </location>
</feature>
<keyword evidence="7" id="KW-0479">Metal-binding</keyword>
<evidence type="ECO:0000256" key="2">
    <source>
        <dbReference type="ARBA" id="ARBA00004922"/>
    </source>
</evidence>
<dbReference type="UniPathway" id="UPA00378"/>
<dbReference type="InterPro" id="IPR050749">
    <property type="entry name" value="Glycosyl_Hydrolase_47"/>
</dbReference>
<proteinExistence type="inferred from homology"/>
<feature type="active site" description="Proton donor" evidence="6">
    <location>
        <position position="415"/>
    </location>
</feature>
<keyword evidence="11" id="KW-1185">Reference proteome</keyword>
<keyword evidence="9" id="KW-0326">Glycosidase</keyword>
<dbReference type="PANTHER" id="PTHR11742">
    <property type="entry name" value="MANNOSYL-OLIGOSACCHARIDE ALPHA-1,2-MANNOSIDASE-RELATED"/>
    <property type="match status" value="1"/>
</dbReference>
<comment type="similarity">
    <text evidence="3 9">Belongs to the glycosyl hydrolase 47 family.</text>
</comment>
<dbReference type="Gene3D" id="1.50.10.10">
    <property type="match status" value="1"/>
</dbReference>
<dbReference type="AlphaFoldDB" id="A0A086T3J4"/>
<evidence type="ECO:0000256" key="9">
    <source>
        <dbReference type="RuleBase" id="RU361193"/>
    </source>
</evidence>
<dbReference type="GO" id="GO:0005975">
    <property type="term" value="P:carbohydrate metabolic process"/>
    <property type="evidence" value="ECO:0007669"/>
    <property type="project" value="InterPro"/>
</dbReference>
<reference evidence="11" key="1">
    <citation type="journal article" date="2014" name="Genome Announc.">
        <title>Genome sequence and annotation of Acremonium chrysogenum, producer of the beta-lactam antibiotic cephalosporin C.</title>
        <authorList>
            <person name="Terfehr D."/>
            <person name="Dahlmann T.A."/>
            <person name="Specht T."/>
            <person name="Zadra I."/>
            <person name="Kuernsteiner H."/>
            <person name="Kueck U."/>
        </authorList>
    </citation>
    <scope>NUCLEOTIDE SEQUENCE [LARGE SCALE GENOMIC DNA]</scope>
    <source>
        <strain evidence="11">ATCC 11550 / CBS 779.69 / DSM 880 / IAM 14645 / JCM 23072 / IMI 49137</strain>
    </source>
</reference>
<evidence type="ECO:0000313" key="11">
    <source>
        <dbReference type="Proteomes" id="UP000029964"/>
    </source>
</evidence>
<keyword evidence="5 8" id="KW-1015">Disulfide bond</keyword>
<dbReference type="PRINTS" id="PR00747">
    <property type="entry name" value="GLYHDRLASE47"/>
</dbReference>
<dbReference type="EC" id="3.2.1.-" evidence="9"/>
<keyword evidence="4 9" id="KW-0378">Hydrolase</keyword>
<evidence type="ECO:0000256" key="8">
    <source>
        <dbReference type="PIRSR" id="PIRSR601382-3"/>
    </source>
</evidence>
<dbReference type="GO" id="GO:0005783">
    <property type="term" value="C:endoplasmic reticulum"/>
    <property type="evidence" value="ECO:0007669"/>
    <property type="project" value="TreeGrafter"/>
</dbReference>
<evidence type="ECO:0000256" key="4">
    <source>
        <dbReference type="ARBA" id="ARBA00022801"/>
    </source>
</evidence>
<keyword evidence="7" id="KW-0106">Calcium</keyword>
<dbReference type="PANTHER" id="PTHR11742:SF89">
    <property type="entry name" value="ALPHA-1,2-MANNOSIDASE"/>
    <property type="match status" value="1"/>
</dbReference>
<dbReference type="InterPro" id="IPR001382">
    <property type="entry name" value="Glyco_hydro_47"/>
</dbReference>
<dbReference type="OrthoDB" id="8118055at2759"/>
<protein>
    <recommendedName>
        <fullName evidence="9">alpha-1,2-Mannosidase</fullName>
        <ecNumber evidence="9">3.2.1.-</ecNumber>
    </recommendedName>
</protein>
<comment type="pathway">
    <text evidence="2">Protein modification; protein glycosylation.</text>
</comment>
<dbReference type="Proteomes" id="UP000029964">
    <property type="component" value="Unassembled WGS sequence"/>
</dbReference>
<feature type="binding site" evidence="7">
    <location>
        <position position="547"/>
    </location>
    <ligand>
        <name>Ca(2+)</name>
        <dbReference type="ChEBI" id="CHEBI:29108"/>
    </ligand>
</feature>
<gene>
    <name evidence="10" type="ORF">ACRE_053000</name>
</gene>
<dbReference type="HOGENOM" id="CLU_003818_0_0_1"/>
<dbReference type="SUPFAM" id="SSF48225">
    <property type="entry name" value="Seven-hairpin glycosidases"/>
    <property type="match status" value="1"/>
</dbReference>
<dbReference type="InterPro" id="IPR036026">
    <property type="entry name" value="Seven-hairpin_glycosidases"/>
</dbReference>
<dbReference type="GO" id="GO:0016020">
    <property type="term" value="C:membrane"/>
    <property type="evidence" value="ECO:0007669"/>
    <property type="project" value="InterPro"/>
</dbReference>
<evidence type="ECO:0000313" key="10">
    <source>
        <dbReference type="EMBL" id="KFH43926.1"/>
    </source>
</evidence>
<dbReference type="GO" id="GO:0004571">
    <property type="term" value="F:mannosyl-oligosaccharide 1,2-alpha-mannosidase activity"/>
    <property type="evidence" value="ECO:0007669"/>
    <property type="project" value="InterPro"/>
</dbReference>
<accession>A0A086T3J4</accession>
<sequence length="556" mass="62778">MLRRRRSRLVNLTFAALVLLAVFLFLRSRSSRPRYVPSGFDWTQAPVFHPPGPIKPLPDGEPRPLPSVQAPLSAFTNPSEPDPRRDAVLQTFKRSYEAYKTYAWGHDELAPVTRQGRDPSGGYGATLMETLDTLWIMGLKSEFYEAAAFAAAVDFTKPNAGAVGLFETTVRNLAGLLSAYDLSAEEALLHKATDLGNMLYIAFDTPNRLPGFWLNWQEAWKGDQKAGTNEASSLSTSLCLEFTRLSQLTGDPKYYDATDRITRFLERMKPQSKLQGMWPTTIDYQNEYVWGDTFSLGAGADSLYEYLPKMFALLGGLDPTYETLYRGAADTASKFLLFRPMLPDGQDILFAGDARVVSDAIEVHPEFQHLTCFAGGMFGLGGKLFGISEHLDIGERLARGCAWAYTQFPTGLMPERFTLLPCGSRSGCAWDENRWLQEGNKKLNKGWGYIRDSRYNLRPEAIESVFLLYRMTGKEEYRDLAWEMWQGIMKSTRSDIAHCGIRDVTESGKPAKSDDMESFWLAATLKYFYLIFSPPDLIHLDEFVFNTRGHPFRRPV</sequence>
<evidence type="ECO:0000256" key="1">
    <source>
        <dbReference type="ARBA" id="ARBA00001913"/>
    </source>
</evidence>
<feature type="disulfide bond" evidence="8">
    <location>
        <begin position="372"/>
        <end position="401"/>
    </location>
</feature>
<dbReference type="EMBL" id="JPKY01000058">
    <property type="protein sequence ID" value="KFH43926.1"/>
    <property type="molecule type" value="Genomic_DNA"/>
</dbReference>
<evidence type="ECO:0000256" key="5">
    <source>
        <dbReference type="ARBA" id="ARBA00023157"/>
    </source>
</evidence>
<dbReference type="Pfam" id="PF01532">
    <property type="entry name" value="Glyco_hydro_47"/>
    <property type="match status" value="1"/>
</dbReference>
<evidence type="ECO:0000256" key="6">
    <source>
        <dbReference type="PIRSR" id="PIRSR601382-1"/>
    </source>
</evidence>
<organism evidence="10 11">
    <name type="scientific">Hapsidospora chrysogenum (strain ATCC 11550 / CBS 779.69 / DSM 880 / IAM 14645 / JCM 23072 / IMI 49137)</name>
    <name type="common">Acremonium chrysogenum</name>
    <dbReference type="NCBI Taxonomy" id="857340"/>
    <lineage>
        <taxon>Eukaryota</taxon>
        <taxon>Fungi</taxon>
        <taxon>Dikarya</taxon>
        <taxon>Ascomycota</taxon>
        <taxon>Pezizomycotina</taxon>
        <taxon>Sordariomycetes</taxon>
        <taxon>Hypocreomycetidae</taxon>
        <taxon>Hypocreales</taxon>
        <taxon>Bionectriaceae</taxon>
        <taxon>Hapsidospora</taxon>
    </lineage>
</organism>
<evidence type="ECO:0000256" key="7">
    <source>
        <dbReference type="PIRSR" id="PIRSR601382-2"/>
    </source>
</evidence>
<name>A0A086T3J4_HAPC1</name>
<feature type="active site" evidence="6">
    <location>
        <position position="301"/>
    </location>
</feature>
<comment type="cofactor">
    <cofactor evidence="1 7">
        <name>Ca(2+)</name>
        <dbReference type="ChEBI" id="CHEBI:29108"/>
    </cofactor>
</comment>
<dbReference type="GO" id="GO:0005509">
    <property type="term" value="F:calcium ion binding"/>
    <property type="evidence" value="ECO:0007669"/>
    <property type="project" value="InterPro"/>
</dbReference>
<dbReference type="InterPro" id="IPR012341">
    <property type="entry name" value="6hp_glycosidase-like_sf"/>
</dbReference>
<evidence type="ECO:0000256" key="3">
    <source>
        <dbReference type="ARBA" id="ARBA00007658"/>
    </source>
</evidence>
<dbReference type="GO" id="GO:0036503">
    <property type="term" value="P:ERAD pathway"/>
    <property type="evidence" value="ECO:0007669"/>
    <property type="project" value="UniProtKB-ARBA"/>
</dbReference>